<dbReference type="AlphaFoldDB" id="A0A438MP40"/>
<accession>A0A438MP40</accession>
<protein>
    <submittedName>
        <fullName evidence="1">Uncharacterized protein</fullName>
    </submittedName>
</protein>
<reference evidence="1 2" key="1">
    <citation type="submission" date="2019-01" db="EMBL/GenBank/DDBJ databases">
        <title>Sequencing the genomes of 1000 actinobacteria strains.</title>
        <authorList>
            <person name="Klenk H.-P."/>
        </authorList>
    </citation>
    <scope>NUCLEOTIDE SEQUENCE [LARGE SCALE GENOMIC DNA]</scope>
    <source>
        <strain evidence="1 2">DSM 43925</strain>
    </source>
</reference>
<organism evidence="1 2">
    <name type="scientific">Nonomuraea polychroma</name>
    <dbReference type="NCBI Taxonomy" id="46176"/>
    <lineage>
        <taxon>Bacteria</taxon>
        <taxon>Bacillati</taxon>
        <taxon>Actinomycetota</taxon>
        <taxon>Actinomycetes</taxon>
        <taxon>Streptosporangiales</taxon>
        <taxon>Streptosporangiaceae</taxon>
        <taxon>Nonomuraea</taxon>
    </lineage>
</organism>
<sequence>MWRGKAVDDVSKHEQARRPLCVTGEAYRDRPPKAKGWQQSGEMRFHSPTGVLEFFGDGGDLLGDVTAAGAGSYRIRAYVRGVERAPDLDKAEAIREVLIVVFPTAPR</sequence>
<evidence type="ECO:0000313" key="2">
    <source>
        <dbReference type="Proteomes" id="UP000284824"/>
    </source>
</evidence>
<evidence type="ECO:0000313" key="1">
    <source>
        <dbReference type="EMBL" id="RVX47662.1"/>
    </source>
</evidence>
<dbReference type="EMBL" id="SAUN01000001">
    <property type="protein sequence ID" value="RVX47662.1"/>
    <property type="molecule type" value="Genomic_DNA"/>
</dbReference>
<comment type="caution">
    <text evidence="1">The sequence shown here is derived from an EMBL/GenBank/DDBJ whole genome shotgun (WGS) entry which is preliminary data.</text>
</comment>
<dbReference type="Proteomes" id="UP000284824">
    <property type="component" value="Unassembled WGS sequence"/>
</dbReference>
<keyword evidence="2" id="KW-1185">Reference proteome</keyword>
<name>A0A438MP40_9ACTN</name>
<proteinExistence type="predicted"/>
<gene>
    <name evidence="1" type="ORF">EDD27_10604</name>
</gene>